<proteinExistence type="predicted"/>
<dbReference type="Proteomes" id="UP000677228">
    <property type="component" value="Unassembled WGS sequence"/>
</dbReference>
<gene>
    <name evidence="10" type="ORF">OVA965_LOCUS27853</name>
    <name evidence="11" type="ORF">TMI583_LOCUS28600</name>
</gene>
<dbReference type="AlphaFoldDB" id="A0A8S2EYB1"/>
<evidence type="ECO:0000256" key="3">
    <source>
        <dbReference type="ARBA" id="ARBA00022989"/>
    </source>
</evidence>
<reference evidence="10" key="1">
    <citation type="submission" date="2021-02" db="EMBL/GenBank/DDBJ databases">
        <authorList>
            <person name="Nowell W R."/>
        </authorList>
    </citation>
    <scope>NUCLEOTIDE SEQUENCE</scope>
</reference>
<accession>A0A8S2EYB1</accession>
<dbReference type="Proteomes" id="UP000682733">
    <property type="component" value="Unassembled WGS sequence"/>
</dbReference>
<dbReference type="SUPFAM" id="SSF49265">
    <property type="entry name" value="Fibronectin type III"/>
    <property type="match status" value="1"/>
</dbReference>
<name>A0A8S2EYB1_9BILA</name>
<keyword evidence="6" id="KW-0675">Receptor</keyword>
<sequence length="406" mass="46390">QQFSVAPHDEPGLNGGTQVQIVKTIGMDTRLKEYHGKMLICEGKNPETGHIVQDRTLLNILYDATELEIHGFQNNQIVKAGDTVSIECLLRGGNPVGKVQWEKARPDTPTNLQVGNVTYNSILLQWQPGFDGGAPQQFQIRYRLQTSDRYHYEDIPPRITAIEVKNLEIGTTYLFSIRANNSFHLSPWTDEFSITTSRDVPQPIYPFVPQTRFSLTVILIVCALGIFLLIFNIILIAIFVKRRRKKSDNDSTTGTNETEANTVEIFQPPPIFTDDNSGYPFNTYQRYDDEDVKRPFVTHTTTLGPKTLRLSPQNQNNGEKRILQSQSPVWKNNDPDEDLSYVDSIRQLQHSIIDDSYAAIKKGRFSPYDNLRINSPHHSSDIITYRSFKENHQNTNNLHHTDYLRG</sequence>
<dbReference type="PANTHER" id="PTHR23037:SF35">
    <property type="entry name" value="FIBRONECTIN TYPE-III DOMAIN-CONTAINING PROTEIN"/>
    <property type="match status" value="1"/>
</dbReference>
<evidence type="ECO:0000256" key="4">
    <source>
        <dbReference type="ARBA" id="ARBA00023136"/>
    </source>
</evidence>
<comment type="subcellular location">
    <subcellularLocation>
        <location evidence="1">Membrane</location>
        <topology evidence="1">Single-pass type I membrane protein</topology>
    </subcellularLocation>
</comment>
<dbReference type="PROSITE" id="PS50853">
    <property type="entry name" value="FN3"/>
    <property type="match status" value="1"/>
</dbReference>
<evidence type="ECO:0000256" key="7">
    <source>
        <dbReference type="ARBA" id="ARBA00023180"/>
    </source>
</evidence>
<feature type="non-terminal residue" evidence="10">
    <location>
        <position position="406"/>
    </location>
</feature>
<feature type="transmembrane region" description="Helical" evidence="8">
    <location>
        <begin position="213"/>
        <end position="240"/>
    </location>
</feature>
<evidence type="ECO:0000259" key="9">
    <source>
        <dbReference type="PROSITE" id="PS50853"/>
    </source>
</evidence>
<organism evidence="10 12">
    <name type="scientific">Didymodactylos carnosus</name>
    <dbReference type="NCBI Taxonomy" id="1234261"/>
    <lineage>
        <taxon>Eukaryota</taxon>
        <taxon>Metazoa</taxon>
        <taxon>Spiralia</taxon>
        <taxon>Gnathifera</taxon>
        <taxon>Rotifera</taxon>
        <taxon>Eurotatoria</taxon>
        <taxon>Bdelloidea</taxon>
        <taxon>Philodinida</taxon>
        <taxon>Philodinidae</taxon>
        <taxon>Didymodactylos</taxon>
    </lineage>
</organism>
<protein>
    <recommendedName>
        <fullName evidence="9">Fibronectin type-III domain-containing protein</fullName>
    </recommendedName>
</protein>
<dbReference type="InterPro" id="IPR036116">
    <property type="entry name" value="FN3_sf"/>
</dbReference>
<evidence type="ECO:0000256" key="2">
    <source>
        <dbReference type="ARBA" id="ARBA00022692"/>
    </source>
</evidence>
<evidence type="ECO:0000313" key="12">
    <source>
        <dbReference type="Proteomes" id="UP000677228"/>
    </source>
</evidence>
<dbReference type="EMBL" id="CAJOBA010040188">
    <property type="protein sequence ID" value="CAF4090670.1"/>
    <property type="molecule type" value="Genomic_DNA"/>
</dbReference>
<dbReference type="PANTHER" id="PTHR23037">
    <property type="entry name" value="CYTOKINE RECEPTOR"/>
    <property type="match status" value="1"/>
</dbReference>
<keyword evidence="5" id="KW-1015">Disulfide bond</keyword>
<dbReference type="GO" id="GO:0009897">
    <property type="term" value="C:external side of plasma membrane"/>
    <property type="evidence" value="ECO:0007669"/>
    <property type="project" value="TreeGrafter"/>
</dbReference>
<evidence type="ECO:0000256" key="6">
    <source>
        <dbReference type="ARBA" id="ARBA00023170"/>
    </source>
</evidence>
<dbReference type="EMBL" id="CAJNOK010018623">
    <property type="protein sequence ID" value="CAF1285704.1"/>
    <property type="molecule type" value="Genomic_DNA"/>
</dbReference>
<evidence type="ECO:0000313" key="10">
    <source>
        <dbReference type="EMBL" id="CAF1285704.1"/>
    </source>
</evidence>
<dbReference type="InterPro" id="IPR003961">
    <property type="entry name" value="FN3_dom"/>
</dbReference>
<dbReference type="SMART" id="SM00060">
    <property type="entry name" value="FN3"/>
    <property type="match status" value="1"/>
</dbReference>
<keyword evidence="7" id="KW-0325">Glycoprotein</keyword>
<dbReference type="GO" id="GO:0004896">
    <property type="term" value="F:cytokine receptor activity"/>
    <property type="evidence" value="ECO:0007669"/>
    <property type="project" value="TreeGrafter"/>
</dbReference>
<dbReference type="InterPro" id="IPR013783">
    <property type="entry name" value="Ig-like_fold"/>
</dbReference>
<evidence type="ECO:0000256" key="5">
    <source>
        <dbReference type="ARBA" id="ARBA00023157"/>
    </source>
</evidence>
<feature type="domain" description="Fibronectin type-III" evidence="9">
    <location>
        <begin position="108"/>
        <end position="199"/>
    </location>
</feature>
<keyword evidence="3 8" id="KW-1133">Transmembrane helix</keyword>
<keyword evidence="2 8" id="KW-0812">Transmembrane</keyword>
<evidence type="ECO:0000256" key="1">
    <source>
        <dbReference type="ARBA" id="ARBA00004479"/>
    </source>
</evidence>
<evidence type="ECO:0000313" key="11">
    <source>
        <dbReference type="EMBL" id="CAF4090670.1"/>
    </source>
</evidence>
<comment type="caution">
    <text evidence="10">The sequence shown here is derived from an EMBL/GenBank/DDBJ whole genome shotgun (WGS) entry which is preliminary data.</text>
</comment>
<dbReference type="CDD" id="cd00063">
    <property type="entry name" value="FN3"/>
    <property type="match status" value="1"/>
</dbReference>
<dbReference type="Pfam" id="PF00041">
    <property type="entry name" value="fn3"/>
    <property type="match status" value="1"/>
</dbReference>
<keyword evidence="4 8" id="KW-0472">Membrane</keyword>
<evidence type="ECO:0000256" key="8">
    <source>
        <dbReference type="SAM" id="Phobius"/>
    </source>
</evidence>
<dbReference type="Gene3D" id="2.60.40.10">
    <property type="entry name" value="Immunoglobulins"/>
    <property type="match status" value="1"/>
</dbReference>